<reference evidence="3" key="1">
    <citation type="journal article" date="2015" name="Genome Announc.">
        <title>Genome sequence of the AIDS-associated pathogen Penicillium marneffei (ATCC18224) and its near taxonomic relative Talaromyces stipitatus (ATCC10500).</title>
        <authorList>
            <person name="Nierman W.C."/>
            <person name="Fedorova-Abrams N.D."/>
            <person name="Andrianopoulos A."/>
        </authorList>
    </citation>
    <scope>NUCLEOTIDE SEQUENCE [LARGE SCALE GENOMIC DNA]</scope>
    <source>
        <strain evidence="3">ATCC 10500 / CBS 375.48 / QM 6759 / NRRL 1006</strain>
    </source>
</reference>
<dbReference type="RefSeq" id="XP_002488445.1">
    <property type="nucleotide sequence ID" value="XM_002488400.1"/>
</dbReference>
<feature type="compositionally biased region" description="Polar residues" evidence="1">
    <location>
        <begin position="311"/>
        <end position="321"/>
    </location>
</feature>
<evidence type="ECO:0000256" key="1">
    <source>
        <dbReference type="SAM" id="MobiDB-lite"/>
    </source>
</evidence>
<keyword evidence="3" id="KW-1185">Reference proteome</keyword>
<dbReference type="eggNOG" id="ENOG502RNZS">
    <property type="taxonomic scope" value="Eukaryota"/>
</dbReference>
<proteinExistence type="predicted"/>
<gene>
    <name evidence="2" type="ORF">TSTA_108750</name>
</gene>
<dbReference type="AlphaFoldDB" id="B8MUM1"/>
<name>B8MUM1_TALSN</name>
<sequence>MGAEPSKQIAERVITACQSVNDNEQISGILLEDKIFRQTLARLSQDIPPSLRQLIKLKRERQRQDYGGPEITEHRAFNSIWAASEPKLQPVIRQFLFACHKDPRQALRRTGTNPERISIADYLDALYDLEKDRKINTVRWRLSLIPLSDLIHKFDRANSHAQTRDDIVTVISQSSLTIQNEVEIRKYLPSWLQRGKRYKTLAPKIGYGGICALPEEPGDTIWEQFLPKKGAVTDACIRLLVDRGIKEAASENVAENEQDIVTADAAAEKIVQYLGGLIDDFPFLDDGDRHSCKKRKRNSRCFRDEPRLSPAQPTSSASQYYQDAPSLVPNERGSLDRSPSQRAGDALSAEEETPSNSGDLGTSPSDTSMSYDSPDISISGANFDFHAAQILSQISRDSAADNVPINNGEWSVGVNDVREGIEIVADVNTANSGCTASRIVESTGSLNRSYGAAGTQPENVGADGNIAVTNRQVHHHPRSTAEGMTLMGSYDSILPEQAIPRPSIRPHQLNISFRQRTLPLPLNSVSSPPISDVYMGGQIPNATLFSSTQHLHRTEASALGERYPHLEQNPSATGDAIIHVVPQSDLHAGSFPSTNNTAQPGLAYNIPVGPFGYSNTNLTLEDYGVPYTPEGLSQYSNTNLTLEDYGVPYTLEGLSQYSNTNLTLEDYGVPYTLEGLSQYSNTNLTLGDPVHSGNRNSPSEGSHCTLVV</sequence>
<dbReference type="Proteomes" id="UP000001745">
    <property type="component" value="Unassembled WGS sequence"/>
</dbReference>
<feature type="compositionally biased region" description="Polar residues" evidence="1">
    <location>
        <begin position="354"/>
        <end position="371"/>
    </location>
</feature>
<dbReference type="VEuPathDB" id="FungiDB:TSTA_108750"/>
<evidence type="ECO:0000313" key="3">
    <source>
        <dbReference type="Proteomes" id="UP000001745"/>
    </source>
</evidence>
<feature type="region of interest" description="Disordered" evidence="1">
    <location>
        <begin position="289"/>
        <end position="374"/>
    </location>
</feature>
<feature type="compositionally biased region" description="Polar residues" evidence="1">
    <location>
        <begin position="693"/>
        <end position="702"/>
    </location>
</feature>
<dbReference type="InParanoid" id="B8MUM1"/>
<feature type="compositionally biased region" description="Basic residues" evidence="1">
    <location>
        <begin position="291"/>
        <end position="300"/>
    </location>
</feature>
<dbReference type="OrthoDB" id="4509637at2759"/>
<protein>
    <submittedName>
        <fullName evidence="2">Uncharacterized protein</fullName>
    </submittedName>
</protein>
<dbReference type="GeneID" id="8103131"/>
<dbReference type="EMBL" id="EQ962661">
    <property type="protein sequence ID" value="EED11689.1"/>
    <property type="molecule type" value="Genomic_DNA"/>
</dbReference>
<feature type="region of interest" description="Disordered" evidence="1">
    <location>
        <begin position="688"/>
        <end position="708"/>
    </location>
</feature>
<organism evidence="2 3">
    <name type="scientific">Talaromyces stipitatus (strain ATCC 10500 / CBS 375.48 / QM 6759 / NRRL 1006)</name>
    <name type="common">Penicillium stipitatum</name>
    <dbReference type="NCBI Taxonomy" id="441959"/>
    <lineage>
        <taxon>Eukaryota</taxon>
        <taxon>Fungi</taxon>
        <taxon>Dikarya</taxon>
        <taxon>Ascomycota</taxon>
        <taxon>Pezizomycotina</taxon>
        <taxon>Eurotiomycetes</taxon>
        <taxon>Eurotiomycetidae</taxon>
        <taxon>Eurotiales</taxon>
        <taxon>Trichocomaceae</taxon>
        <taxon>Talaromyces</taxon>
        <taxon>Talaromyces sect. Talaromyces</taxon>
    </lineage>
</organism>
<dbReference type="HOGENOM" id="CLU_389880_0_0_1"/>
<evidence type="ECO:0000313" key="2">
    <source>
        <dbReference type="EMBL" id="EED11689.1"/>
    </source>
</evidence>
<accession>B8MUM1</accession>